<dbReference type="InterPro" id="IPR000215">
    <property type="entry name" value="Serpin_fam"/>
</dbReference>
<evidence type="ECO:0000313" key="2">
    <source>
        <dbReference type="EMBL" id="KAF3852086.1"/>
    </source>
</evidence>
<dbReference type="InterPro" id="IPR042185">
    <property type="entry name" value="Serpin_sf_2"/>
</dbReference>
<dbReference type="EMBL" id="JAAKFY010000009">
    <property type="protein sequence ID" value="KAF3852086.1"/>
    <property type="molecule type" value="Genomic_DNA"/>
</dbReference>
<dbReference type="Gene3D" id="3.30.497.10">
    <property type="entry name" value="Antithrombin, subunit I, domain 2"/>
    <property type="match status" value="1"/>
</dbReference>
<dbReference type="InterPro" id="IPR036186">
    <property type="entry name" value="Serpin_sf"/>
</dbReference>
<name>A0A7J5YRD9_DISMA</name>
<sequence length="175" mass="19086">MYSSFITRNTWWLYDVCSPAKGTGGEAALTGDSSLYILLPASNKVSDLQQVEESLTDTAVRQMIQEVQKTTPEHVEVTLPKIELDVQPDMNMLIKKLGLSSLFESSNLCGLYSEERVALGDALHRAFLALNEQGWRPGPSPPCRSLAPSRPSLPCGPSSCCCGVTRPMCHSLLAE</sequence>
<organism evidence="2 3">
    <name type="scientific">Dissostichus mawsoni</name>
    <name type="common">Antarctic cod</name>
    <dbReference type="NCBI Taxonomy" id="36200"/>
    <lineage>
        <taxon>Eukaryota</taxon>
        <taxon>Metazoa</taxon>
        <taxon>Chordata</taxon>
        <taxon>Craniata</taxon>
        <taxon>Vertebrata</taxon>
        <taxon>Euteleostomi</taxon>
        <taxon>Actinopterygii</taxon>
        <taxon>Neopterygii</taxon>
        <taxon>Teleostei</taxon>
        <taxon>Neoteleostei</taxon>
        <taxon>Acanthomorphata</taxon>
        <taxon>Eupercaria</taxon>
        <taxon>Perciformes</taxon>
        <taxon>Notothenioidei</taxon>
        <taxon>Nototheniidae</taxon>
        <taxon>Dissostichus</taxon>
    </lineage>
</organism>
<gene>
    <name evidence="2" type="ORF">F7725_005441</name>
</gene>
<dbReference type="AlphaFoldDB" id="A0A7J5YRD9"/>
<dbReference type="Proteomes" id="UP000518266">
    <property type="component" value="Unassembled WGS sequence"/>
</dbReference>
<dbReference type="Gene3D" id="2.30.39.10">
    <property type="entry name" value="Alpha-1-antitrypsin, domain 1"/>
    <property type="match status" value="1"/>
</dbReference>
<dbReference type="InterPro" id="IPR042178">
    <property type="entry name" value="Serpin_sf_1"/>
</dbReference>
<dbReference type="Pfam" id="PF00079">
    <property type="entry name" value="Serpin"/>
    <property type="match status" value="1"/>
</dbReference>
<evidence type="ECO:0000259" key="1">
    <source>
        <dbReference type="Pfam" id="PF00079"/>
    </source>
</evidence>
<dbReference type="SUPFAM" id="SSF56574">
    <property type="entry name" value="Serpins"/>
    <property type="match status" value="1"/>
</dbReference>
<dbReference type="GO" id="GO:0004867">
    <property type="term" value="F:serine-type endopeptidase inhibitor activity"/>
    <property type="evidence" value="ECO:0007669"/>
    <property type="project" value="InterPro"/>
</dbReference>
<dbReference type="InterPro" id="IPR023796">
    <property type="entry name" value="Serpin_dom"/>
</dbReference>
<evidence type="ECO:0000313" key="3">
    <source>
        <dbReference type="Proteomes" id="UP000518266"/>
    </source>
</evidence>
<dbReference type="PANTHER" id="PTHR11461:SF159">
    <property type="entry name" value="PLASMA PROTEASE C1 INHIBITOR"/>
    <property type="match status" value="1"/>
</dbReference>
<dbReference type="PANTHER" id="PTHR11461">
    <property type="entry name" value="SERINE PROTEASE INHIBITOR, SERPIN"/>
    <property type="match status" value="1"/>
</dbReference>
<dbReference type="OrthoDB" id="6433428at2759"/>
<accession>A0A7J5YRD9</accession>
<protein>
    <recommendedName>
        <fullName evidence="1">Serpin domain-containing protein</fullName>
    </recommendedName>
</protein>
<reference evidence="2 3" key="1">
    <citation type="submission" date="2020-03" db="EMBL/GenBank/DDBJ databases">
        <title>Dissostichus mawsoni Genome sequencing and assembly.</title>
        <authorList>
            <person name="Park H."/>
        </authorList>
    </citation>
    <scope>NUCLEOTIDE SEQUENCE [LARGE SCALE GENOMIC DNA]</scope>
    <source>
        <strain evidence="2">DM0001</strain>
        <tissue evidence="2">Muscle</tissue>
    </source>
</reference>
<keyword evidence="3" id="KW-1185">Reference proteome</keyword>
<dbReference type="GO" id="GO:0005615">
    <property type="term" value="C:extracellular space"/>
    <property type="evidence" value="ECO:0007669"/>
    <property type="project" value="InterPro"/>
</dbReference>
<feature type="domain" description="Serpin" evidence="1">
    <location>
        <begin position="30"/>
        <end position="136"/>
    </location>
</feature>
<comment type="caution">
    <text evidence="2">The sequence shown here is derived from an EMBL/GenBank/DDBJ whole genome shotgun (WGS) entry which is preliminary data.</text>
</comment>
<proteinExistence type="predicted"/>